<reference evidence="2 3" key="2">
    <citation type="journal article" date="2021" name="Int. J. Syst. Evol. Microbiol.">
        <title>Isolation and Polyphasic Characterization of Desulfuromonas versatilis sp. Nov., an Electrogenic Bacteria Capable of Versatile Metabolism Isolated from a Graphene Oxide-Reducing Enrichment Culture.</title>
        <authorList>
            <person name="Xie L."/>
            <person name="Yoshida N."/>
            <person name="Ishii S."/>
            <person name="Meng L."/>
        </authorList>
    </citation>
    <scope>NUCLEOTIDE SEQUENCE [LARGE SCALE GENOMIC DNA]</scope>
    <source>
        <strain evidence="2 3">NIT-T3</strain>
    </source>
</reference>
<evidence type="ECO:0000256" key="1">
    <source>
        <dbReference type="SAM" id="MobiDB-lite"/>
    </source>
</evidence>
<keyword evidence="3" id="KW-1185">Reference proteome</keyword>
<dbReference type="Proteomes" id="UP001319827">
    <property type="component" value="Chromosome"/>
</dbReference>
<protein>
    <submittedName>
        <fullName evidence="2">Uncharacterized protein</fullName>
    </submittedName>
</protein>
<reference evidence="2 3" key="1">
    <citation type="journal article" date="2016" name="C (Basel)">
        <title>Selective Growth of and Electricity Production by Marine Exoelectrogenic Bacteria in Self-Aggregated Hydrogel of Microbially Reduced Graphene Oxide.</title>
        <authorList>
            <person name="Yoshida N."/>
            <person name="Goto Y."/>
            <person name="Miyata Y."/>
        </authorList>
    </citation>
    <scope>NUCLEOTIDE SEQUENCE [LARGE SCALE GENOMIC DNA]</scope>
    <source>
        <strain evidence="2 3">NIT-T3</strain>
    </source>
</reference>
<sequence length="115" mass="12910">MLNLLGFVVHIQPISLPVFPVEIRLYLYQSRIHTQTPGNYGFHEGCGPEILSLADARKAFHGENCLLLKPIYNRFTPNFNPKLARRNPCLAPCGAERPGARPDTPYRSAGGRHEK</sequence>
<gene>
    <name evidence="2" type="ORF">DESUT3_38840</name>
</gene>
<organism evidence="2 3">
    <name type="scientific">Desulfuromonas versatilis</name>
    <dbReference type="NCBI Taxonomy" id="2802975"/>
    <lineage>
        <taxon>Bacteria</taxon>
        <taxon>Pseudomonadati</taxon>
        <taxon>Thermodesulfobacteriota</taxon>
        <taxon>Desulfuromonadia</taxon>
        <taxon>Desulfuromonadales</taxon>
        <taxon>Desulfuromonadaceae</taxon>
        <taxon>Desulfuromonas</taxon>
    </lineage>
</organism>
<evidence type="ECO:0000313" key="2">
    <source>
        <dbReference type="EMBL" id="BCR06815.1"/>
    </source>
</evidence>
<proteinExistence type="predicted"/>
<feature type="region of interest" description="Disordered" evidence="1">
    <location>
        <begin position="91"/>
        <end position="115"/>
    </location>
</feature>
<accession>A0ABN6E385</accession>
<evidence type="ECO:0000313" key="3">
    <source>
        <dbReference type="Proteomes" id="UP001319827"/>
    </source>
</evidence>
<dbReference type="EMBL" id="AP024355">
    <property type="protein sequence ID" value="BCR06815.1"/>
    <property type="molecule type" value="Genomic_DNA"/>
</dbReference>
<name>A0ABN6E385_9BACT</name>